<gene>
    <name evidence="1" type="ORF">TNCV_234181</name>
</gene>
<reference evidence="1" key="1">
    <citation type="submission" date="2020-08" db="EMBL/GenBank/DDBJ databases">
        <title>Multicomponent nature underlies the extraordinary mechanical properties of spider dragline silk.</title>
        <authorList>
            <person name="Kono N."/>
            <person name="Nakamura H."/>
            <person name="Mori M."/>
            <person name="Yoshida Y."/>
            <person name="Ohtoshi R."/>
            <person name="Malay A.D."/>
            <person name="Moran D.A.P."/>
            <person name="Tomita M."/>
            <person name="Numata K."/>
            <person name="Arakawa K."/>
        </authorList>
    </citation>
    <scope>NUCLEOTIDE SEQUENCE</scope>
</reference>
<protein>
    <submittedName>
        <fullName evidence="1">Uncharacterized protein</fullName>
    </submittedName>
</protein>
<organism evidence="1 2">
    <name type="scientific">Trichonephila clavipes</name>
    <name type="common">Golden silk orbweaver</name>
    <name type="synonym">Nephila clavipes</name>
    <dbReference type="NCBI Taxonomy" id="2585209"/>
    <lineage>
        <taxon>Eukaryota</taxon>
        <taxon>Metazoa</taxon>
        <taxon>Ecdysozoa</taxon>
        <taxon>Arthropoda</taxon>
        <taxon>Chelicerata</taxon>
        <taxon>Arachnida</taxon>
        <taxon>Araneae</taxon>
        <taxon>Araneomorphae</taxon>
        <taxon>Entelegynae</taxon>
        <taxon>Araneoidea</taxon>
        <taxon>Nephilidae</taxon>
        <taxon>Trichonephila</taxon>
    </lineage>
</organism>
<proteinExistence type="predicted"/>
<dbReference type="Proteomes" id="UP000887159">
    <property type="component" value="Unassembled WGS sequence"/>
</dbReference>
<keyword evidence="2" id="KW-1185">Reference proteome</keyword>
<dbReference type="AlphaFoldDB" id="A0A8X6SXV4"/>
<accession>A0A8X6SXV4</accession>
<sequence>MEAIIGPSFIPSNLGPVDDEEMIPTKQATGDTSLDVPLHQAHVTKFKLWKTCEPGIAILECRILPERESEEYS</sequence>
<comment type="caution">
    <text evidence="1">The sequence shown here is derived from an EMBL/GenBank/DDBJ whole genome shotgun (WGS) entry which is preliminary data.</text>
</comment>
<evidence type="ECO:0000313" key="2">
    <source>
        <dbReference type="Proteomes" id="UP000887159"/>
    </source>
</evidence>
<dbReference type="EMBL" id="BMAU01021332">
    <property type="protein sequence ID" value="GFY14868.1"/>
    <property type="molecule type" value="Genomic_DNA"/>
</dbReference>
<evidence type="ECO:0000313" key="1">
    <source>
        <dbReference type="EMBL" id="GFY14868.1"/>
    </source>
</evidence>
<name>A0A8X6SXV4_TRICX</name>